<dbReference type="InterPro" id="IPR002575">
    <property type="entry name" value="Aminoglycoside_PTrfase"/>
</dbReference>
<comment type="function">
    <text evidence="7">Catalyzes the phosphorylation of methylthioribose into methylthioribose-1-phosphate.</text>
</comment>
<feature type="binding site" evidence="7">
    <location>
        <begin position="250"/>
        <end position="252"/>
    </location>
    <ligand>
        <name>ATP</name>
        <dbReference type="ChEBI" id="CHEBI:30616"/>
    </ligand>
</feature>
<dbReference type="AlphaFoldDB" id="A0A0B5ARB4"/>
<evidence type="ECO:0000256" key="3">
    <source>
        <dbReference type="ARBA" id="ARBA00022679"/>
    </source>
</evidence>
<dbReference type="PANTHER" id="PTHR34273:SF2">
    <property type="entry name" value="METHYLTHIORIBOSE KINASE"/>
    <property type="match status" value="1"/>
</dbReference>
<feature type="binding site" evidence="7">
    <location>
        <begin position="115"/>
        <end position="117"/>
    </location>
    <ligand>
        <name>ATP</name>
        <dbReference type="ChEBI" id="CHEBI:30616"/>
    </ligand>
</feature>
<accession>A0A0B5ARB4</accession>
<dbReference type="SUPFAM" id="SSF56112">
    <property type="entry name" value="Protein kinase-like (PK-like)"/>
    <property type="match status" value="1"/>
</dbReference>
<dbReference type="HAMAP" id="MF_01683">
    <property type="entry name" value="Salvage_MtnK"/>
    <property type="match status" value="1"/>
</dbReference>
<dbReference type="InterPro" id="IPR009212">
    <property type="entry name" value="Methylthioribose_kinase"/>
</dbReference>
<organism evidence="9 10">
    <name type="scientific">Jeotgalibacillus malaysiensis</name>
    <dbReference type="NCBI Taxonomy" id="1508404"/>
    <lineage>
        <taxon>Bacteria</taxon>
        <taxon>Bacillati</taxon>
        <taxon>Bacillota</taxon>
        <taxon>Bacilli</taxon>
        <taxon>Bacillales</taxon>
        <taxon>Caryophanaceae</taxon>
        <taxon>Jeotgalibacillus</taxon>
    </lineage>
</organism>
<keyword evidence="7" id="KW-0486">Methionine biosynthesis</keyword>
<evidence type="ECO:0000256" key="2">
    <source>
        <dbReference type="ARBA" id="ARBA00011738"/>
    </source>
</evidence>
<comment type="similarity">
    <text evidence="1 7">Belongs to the methylthioribose kinase family.</text>
</comment>
<dbReference type="EC" id="2.7.1.100" evidence="7"/>
<comment type="subunit">
    <text evidence="2 7">Homodimer.</text>
</comment>
<feature type="binding site" evidence="7">
    <location>
        <position position="61"/>
    </location>
    <ligand>
        <name>ATP</name>
        <dbReference type="ChEBI" id="CHEBI:30616"/>
    </ligand>
</feature>
<evidence type="ECO:0000313" key="9">
    <source>
        <dbReference type="EMBL" id="AJD92626.1"/>
    </source>
</evidence>
<keyword evidence="10" id="KW-1185">Reference proteome</keyword>
<dbReference type="Proteomes" id="UP000031449">
    <property type="component" value="Chromosome"/>
</dbReference>
<evidence type="ECO:0000313" key="10">
    <source>
        <dbReference type="Proteomes" id="UP000031449"/>
    </source>
</evidence>
<keyword evidence="6 7" id="KW-0067">ATP-binding</keyword>
<evidence type="ECO:0000256" key="6">
    <source>
        <dbReference type="ARBA" id="ARBA00022840"/>
    </source>
</evidence>
<sequence length="404" mass="46184">MTNVREHVYEPFTEQSVLVYLENKGLITDIEQVTCKEVGDGNLNYVFIVKDLQTDKSLVVKQALPYAKVVGESWPLSLDRARIERQALQEAAKYVPALVPEVFHYDDDYAVTVMEDLSDHVILRKGLLEGNLYPHISAHIGTYLAENLFNASDEALGPIEKKKLARQFVNPDLCDITEKLVFTDPYQNAESNSYPENLQETVKSLWEDDRLIFEVAKLKKQFLTEGETLLHGDLHTGSVFVTEKSTKVIDPEFAFYGPAGFDIGAFIANLTLNYIAQQERADENKRTEISEYLLETIEQTWAVFEKRYRELLLEKGFEERQRTNQYADYVLEKIWQDTLGFAGCKTIRRIIGLAHVEDIDGIEDEAGRLQAQQRAIETGRSLVFNRTVWRSPKSLTAYLKGLAK</sequence>
<dbReference type="EMBL" id="CP009416">
    <property type="protein sequence ID" value="AJD92626.1"/>
    <property type="molecule type" value="Genomic_DNA"/>
</dbReference>
<dbReference type="Pfam" id="PF01636">
    <property type="entry name" value="APH"/>
    <property type="match status" value="1"/>
</dbReference>
<protein>
    <recommendedName>
        <fullName evidence="7">Methylthioribose kinase</fullName>
        <shortName evidence="7">MTR kinase</shortName>
        <ecNumber evidence="7">2.7.1.100</ecNumber>
    </recommendedName>
</protein>
<name>A0A0B5ARB4_9BACL</name>
<feature type="domain" description="Aminoglycoside phosphotransferase" evidence="8">
    <location>
        <begin position="34"/>
        <end position="283"/>
    </location>
</feature>
<dbReference type="GO" id="GO:0019509">
    <property type="term" value="P:L-methionine salvage from methylthioadenosine"/>
    <property type="evidence" value="ECO:0007669"/>
    <property type="project" value="UniProtKB-UniRule"/>
</dbReference>
<dbReference type="STRING" id="1508404.JMA_33090"/>
<dbReference type="Gene3D" id="3.30.200.20">
    <property type="entry name" value="Phosphorylase Kinase, domain 1"/>
    <property type="match status" value="1"/>
</dbReference>
<keyword evidence="7" id="KW-0028">Amino-acid biosynthesis</keyword>
<evidence type="ECO:0000256" key="5">
    <source>
        <dbReference type="ARBA" id="ARBA00022777"/>
    </source>
</evidence>
<dbReference type="HOGENOM" id="CLU_033681_0_0_9"/>
<dbReference type="UniPathway" id="UPA00904">
    <property type="reaction ID" value="UER00872"/>
</dbReference>
<reference evidence="9 10" key="1">
    <citation type="submission" date="2014-08" db="EMBL/GenBank/DDBJ databases">
        <title>Complete genome of a marine bacteria Jeotgalibacillus malaysiensis.</title>
        <authorList>
            <person name="Yaakop A.S."/>
            <person name="Chan K.-G."/>
            <person name="Goh K.M."/>
        </authorList>
    </citation>
    <scope>NUCLEOTIDE SEQUENCE [LARGE SCALE GENOMIC DNA]</scope>
    <source>
        <strain evidence="9 10">D5</strain>
    </source>
</reference>
<keyword evidence="3 7" id="KW-0808">Transferase</keyword>
<dbReference type="NCBIfam" id="TIGR01767">
    <property type="entry name" value="MTRK"/>
    <property type="match status" value="1"/>
</dbReference>
<dbReference type="KEGG" id="jeo:JMA_33090"/>
<dbReference type="GO" id="GO:0005524">
    <property type="term" value="F:ATP binding"/>
    <property type="evidence" value="ECO:0007669"/>
    <property type="project" value="UniProtKB-UniRule"/>
</dbReference>
<evidence type="ECO:0000259" key="8">
    <source>
        <dbReference type="Pfam" id="PF01636"/>
    </source>
</evidence>
<comment type="pathway">
    <text evidence="7">Amino-acid biosynthesis; L-methionine biosynthesis via salvage pathway; S-methyl-5-thio-alpha-D-ribose 1-phosphate from S-methyl-5'-thioadenosine (hydrolase route): step 2/2.</text>
</comment>
<proteinExistence type="inferred from homology"/>
<feature type="binding site" evidence="7">
    <location>
        <position position="348"/>
    </location>
    <ligand>
        <name>substrate</name>
    </ligand>
</feature>
<dbReference type="GO" id="GO:0046522">
    <property type="term" value="F:S-methyl-5-thioribose kinase activity"/>
    <property type="evidence" value="ECO:0007669"/>
    <property type="project" value="UniProtKB-UniRule"/>
</dbReference>
<feature type="binding site" evidence="7">
    <location>
        <position position="44"/>
    </location>
    <ligand>
        <name>ATP</name>
        <dbReference type="ChEBI" id="CHEBI:30616"/>
    </ligand>
</feature>
<dbReference type="InterPro" id="IPR011009">
    <property type="entry name" value="Kinase-like_dom_sf"/>
</dbReference>
<evidence type="ECO:0000256" key="1">
    <source>
        <dbReference type="ARBA" id="ARBA00010165"/>
    </source>
</evidence>
<keyword evidence="5 7" id="KW-0418">Kinase</keyword>
<evidence type="ECO:0000256" key="7">
    <source>
        <dbReference type="HAMAP-Rule" id="MF_01683"/>
    </source>
</evidence>
<dbReference type="PANTHER" id="PTHR34273">
    <property type="entry name" value="METHYLTHIORIBOSE KINASE"/>
    <property type="match status" value="1"/>
</dbReference>
<dbReference type="PIRSF" id="PIRSF031134">
    <property type="entry name" value="MTRK"/>
    <property type="match status" value="1"/>
</dbReference>
<evidence type="ECO:0000256" key="4">
    <source>
        <dbReference type="ARBA" id="ARBA00022741"/>
    </source>
</evidence>
<dbReference type="OrthoDB" id="9777791at2"/>
<dbReference type="Gene3D" id="3.90.1200.10">
    <property type="match status" value="1"/>
</dbReference>
<keyword evidence="4 7" id="KW-0547">Nucleotide-binding</keyword>
<gene>
    <name evidence="7" type="primary">mtnK</name>
    <name evidence="9" type="ORF">JMA_33090</name>
</gene>
<comment type="catalytic activity">
    <reaction evidence="7">
        <text>5-(methylsulfanyl)-D-ribose + ATP = 5-(methylsulfanyl)-alpha-D-ribose 1-phosphate + ADP + H(+)</text>
        <dbReference type="Rhea" id="RHEA:22312"/>
        <dbReference type="ChEBI" id="CHEBI:15378"/>
        <dbReference type="ChEBI" id="CHEBI:30616"/>
        <dbReference type="ChEBI" id="CHEBI:58533"/>
        <dbReference type="ChEBI" id="CHEBI:78440"/>
        <dbReference type="ChEBI" id="CHEBI:456216"/>
        <dbReference type="EC" id="2.7.1.100"/>
    </reaction>
</comment>
<feature type="binding site" evidence="7">
    <location>
        <position position="233"/>
    </location>
    <ligand>
        <name>substrate</name>
    </ligand>
</feature>